<sequence>MRGVRDVFAAELIKIRSVRSTYWTLLTVPVVCGALGYLVGSSARSALASGPDASRGVFDPGFLSFYGITLGQIPLVVFAVLVAGAEYSSGTVHVSLTAVPRRGVFYAAKVLATAAIVLPVSLLGTAAVYIAARTGLGPYAVGLAEAGMARAAAGACLYLTLIALLSTGVAAALRSSAFSLGVLLPLLFLGSQGLGNAPGVKIVAQYLPDQAGTLILYTTPLGGQFARPYGAWTGVAILAAWTAAALLAGHLVTSRR</sequence>
<name>A0A7X0IC17_9ACTN</name>
<dbReference type="RefSeq" id="WP_184978914.1">
    <property type="nucleotide sequence ID" value="NZ_BAAALO010000025.1"/>
</dbReference>
<dbReference type="Proteomes" id="UP000555564">
    <property type="component" value="Unassembled WGS sequence"/>
</dbReference>
<proteinExistence type="predicted"/>
<gene>
    <name evidence="2" type="ORF">BJ992_001175</name>
</gene>
<evidence type="ECO:0000313" key="3">
    <source>
        <dbReference type="Proteomes" id="UP000555564"/>
    </source>
</evidence>
<feature type="transmembrane region" description="Helical" evidence="1">
    <location>
        <begin position="151"/>
        <end position="170"/>
    </location>
</feature>
<dbReference type="EMBL" id="JACHIU010000001">
    <property type="protein sequence ID" value="MBB6471744.1"/>
    <property type="molecule type" value="Genomic_DNA"/>
</dbReference>
<evidence type="ECO:0000313" key="2">
    <source>
        <dbReference type="EMBL" id="MBB6471744.1"/>
    </source>
</evidence>
<keyword evidence="1" id="KW-0812">Transmembrane</keyword>
<keyword evidence="1" id="KW-0472">Membrane</keyword>
<feature type="transmembrane region" description="Helical" evidence="1">
    <location>
        <begin position="229"/>
        <end position="252"/>
    </location>
</feature>
<feature type="transmembrane region" description="Helical" evidence="1">
    <location>
        <begin position="21"/>
        <end position="43"/>
    </location>
</feature>
<organism evidence="2 3">
    <name type="scientific">Sphaerisporangium rubeum</name>
    <dbReference type="NCBI Taxonomy" id="321317"/>
    <lineage>
        <taxon>Bacteria</taxon>
        <taxon>Bacillati</taxon>
        <taxon>Actinomycetota</taxon>
        <taxon>Actinomycetes</taxon>
        <taxon>Streptosporangiales</taxon>
        <taxon>Streptosporangiaceae</taxon>
        <taxon>Sphaerisporangium</taxon>
    </lineage>
</organism>
<feature type="transmembrane region" description="Helical" evidence="1">
    <location>
        <begin position="177"/>
        <end position="195"/>
    </location>
</feature>
<keyword evidence="3" id="KW-1185">Reference proteome</keyword>
<reference evidence="2 3" key="1">
    <citation type="submission" date="2020-08" db="EMBL/GenBank/DDBJ databases">
        <title>Sequencing the genomes of 1000 actinobacteria strains.</title>
        <authorList>
            <person name="Klenk H.-P."/>
        </authorList>
    </citation>
    <scope>NUCLEOTIDE SEQUENCE [LARGE SCALE GENOMIC DNA]</scope>
    <source>
        <strain evidence="2 3">DSM 44936</strain>
    </source>
</reference>
<feature type="transmembrane region" description="Helical" evidence="1">
    <location>
        <begin position="63"/>
        <end position="85"/>
    </location>
</feature>
<accession>A0A7X0IC17</accession>
<protein>
    <submittedName>
        <fullName evidence="2">ABC-type transport system involved in multi-copper enzyme maturation permease subunit</fullName>
    </submittedName>
</protein>
<evidence type="ECO:0000256" key="1">
    <source>
        <dbReference type="SAM" id="Phobius"/>
    </source>
</evidence>
<feature type="transmembrane region" description="Helical" evidence="1">
    <location>
        <begin position="106"/>
        <end position="131"/>
    </location>
</feature>
<keyword evidence="1" id="KW-1133">Transmembrane helix</keyword>
<comment type="caution">
    <text evidence="2">The sequence shown here is derived from an EMBL/GenBank/DDBJ whole genome shotgun (WGS) entry which is preliminary data.</text>
</comment>
<dbReference type="AlphaFoldDB" id="A0A7X0IC17"/>